<evidence type="ECO:0000313" key="1">
    <source>
        <dbReference type="EMBL" id="CAB4144546.1"/>
    </source>
</evidence>
<protein>
    <submittedName>
        <fullName evidence="1">Uncharacterized protein</fullName>
    </submittedName>
</protein>
<gene>
    <name evidence="1" type="ORF">UFOVP470_41</name>
</gene>
<dbReference type="EMBL" id="LR796429">
    <property type="protein sequence ID" value="CAB4144546.1"/>
    <property type="molecule type" value="Genomic_DNA"/>
</dbReference>
<accession>A0A6J5MHH8</accession>
<proteinExistence type="predicted"/>
<sequence>MARRNVNPSFADVSQITVNNLMQRVLAATLPRYTADQWHEMLIAPSDLDLLARVEAITDRLFKSSRFTTQMTHSPEGGEDVVYSVAIRSRATSFHEVHRKLQLPLNFEVKEQIVEHYDAGIDAAVTCFAVKQACSFASNDGQLAKLWPQLATLCEMQFSGVARAARSAASRCRLPEPPTNLTKLINFASHQLAMAALLDMPYDDEFKSFCRLDIKTLNERDVFRLEDYPSHQIAPRMLD</sequence>
<name>A0A6J5MHH8_9CAUD</name>
<organism evidence="1">
    <name type="scientific">uncultured Caudovirales phage</name>
    <dbReference type="NCBI Taxonomy" id="2100421"/>
    <lineage>
        <taxon>Viruses</taxon>
        <taxon>Duplodnaviria</taxon>
        <taxon>Heunggongvirae</taxon>
        <taxon>Uroviricota</taxon>
        <taxon>Caudoviricetes</taxon>
        <taxon>Peduoviridae</taxon>
        <taxon>Maltschvirus</taxon>
        <taxon>Maltschvirus maltsch</taxon>
    </lineage>
</organism>
<reference evidence="1" key="1">
    <citation type="submission" date="2020-04" db="EMBL/GenBank/DDBJ databases">
        <authorList>
            <person name="Chiriac C."/>
            <person name="Salcher M."/>
            <person name="Ghai R."/>
            <person name="Kavagutti S V."/>
        </authorList>
    </citation>
    <scope>NUCLEOTIDE SEQUENCE</scope>
</reference>